<dbReference type="Proteomes" id="UP000598971">
    <property type="component" value="Unassembled WGS sequence"/>
</dbReference>
<dbReference type="EMBL" id="WHPF01000022">
    <property type="protein sequence ID" value="NNV57952.1"/>
    <property type="molecule type" value="Genomic_DNA"/>
</dbReference>
<feature type="transmembrane region" description="Helical" evidence="1">
    <location>
        <begin position="277"/>
        <end position="295"/>
    </location>
</feature>
<dbReference type="InterPro" id="IPR002656">
    <property type="entry name" value="Acyl_transf_3_dom"/>
</dbReference>
<evidence type="ECO:0000259" key="2">
    <source>
        <dbReference type="Pfam" id="PF01757"/>
    </source>
</evidence>
<sequence>MDNKVVSSVFSDSKSHYKILDGLRGVAAIMVISMHIMESFAGGDATKMYINHGYLAVDFFFLLSGFVIAHAYDDRWSNMSIKDFFKRRLIRLHPMIIIGMTVGAICFYFSASDIVFPPLGSTPVWKLILVMLIGYTLIPVPLSLDIRGWGEMHPLDGPAWTLFFEYIANIMYALVLRNTSKTVLAILTIIAAAVLIQYGVSGTRGDLIGGWSLTAEQLRIGFTRLSYPFLAGMLLSRLIKPGNLGNTFVWCSLILIVILSIPRVGGSDINNFWMNGLYESLSIVLVFPLVVYLGASGTIQNNLLAKICRFFGDISYPVYIIHYPLIYIYTAWVVDHQKTIAQGWPMGLLLLISSIVLAYVFLKVYDIPVRKWLTKKYLSGNKIQA</sequence>
<dbReference type="InterPro" id="IPR050879">
    <property type="entry name" value="Acyltransferase_3"/>
</dbReference>
<feature type="transmembrane region" description="Helical" evidence="1">
    <location>
        <begin position="123"/>
        <end position="142"/>
    </location>
</feature>
<comment type="caution">
    <text evidence="3">The sequence shown here is derived from an EMBL/GenBank/DDBJ whole genome shotgun (WGS) entry which is preliminary data.</text>
</comment>
<feature type="transmembrane region" description="Helical" evidence="1">
    <location>
        <begin position="246"/>
        <end position="265"/>
    </location>
</feature>
<dbReference type="RefSeq" id="WP_171609907.1">
    <property type="nucleotide sequence ID" value="NZ_WHPF01000022.1"/>
</dbReference>
<keyword evidence="4" id="KW-1185">Reference proteome</keyword>
<keyword evidence="1" id="KW-1133">Transmembrane helix</keyword>
<feature type="transmembrane region" description="Helical" evidence="1">
    <location>
        <begin position="346"/>
        <end position="365"/>
    </location>
</feature>
<feature type="transmembrane region" description="Helical" evidence="1">
    <location>
        <begin position="316"/>
        <end position="334"/>
    </location>
</feature>
<dbReference type="PANTHER" id="PTHR23028:SF134">
    <property type="entry name" value="PUTATIVE (AFU_ORTHOLOGUE AFUA_4G08520)-RELATED"/>
    <property type="match status" value="1"/>
</dbReference>
<feature type="transmembrane region" description="Helical" evidence="1">
    <location>
        <begin position="53"/>
        <end position="72"/>
    </location>
</feature>
<feature type="domain" description="Acyltransferase 3" evidence="2">
    <location>
        <begin position="19"/>
        <end position="362"/>
    </location>
</feature>
<dbReference type="Pfam" id="PF01757">
    <property type="entry name" value="Acyl_transf_3"/>
    <property type="match status" value="1"/>
</dbReference>
<gene>
    <name evidence="3" type="ORF">GD597_20985</name>
</gene>
<feature type="transmembrane region" description="Helical" evidence="1">
    <location>
        <begin position="22"/>
        <end position="41"/>
    </location>
</feature>
<dbReference type="PANTHER" id="PTHR23028">
    <property type="entry name" value="ACETYLTRANSFERASE"/>
    <property type="match status" value="1"/>
</dbReference>
<keyword evidence="3" id="KW-0012">Acyltransferase</keyword>
<evidence type="ECO:0000313" key="4">
    <source>
        <dbReference type="Proteomes" id="UP000598971"/>
    </source>
</evidence>
<organism evidence="3 4">
    <name type="scientific">Limnovirga soli</name>
    <dbReference type="NCBI Taxonomy" id="2656915"/>
    <lineage>
        <taxon>Bacteria</taxon>
        <taxon>Pseudomonadati</taxon>
        <taxon>Bacteroidota</taxon>
        <taxon>Chitinophagia</taxon>
        <taxon>Chitinophagales</taxon>
        <taxon>Chitinophagaceae</taxon>
        <taxon>Limnovirga</taxon>
    </lineage>
</organism>
<dbReference type="AlphaFoldDB" id="A0A8J8FJV0"/>
<feature type="transmembrane region" description="Helical" evidence="1">
    <location>
        <begin position="157"/>
        <end position="175"/>
    </location>
</feature>
<accession>A0A8J8FJV0</accession>
<name>A0A8J8FJV0_9BACT</name>
<protein>
    <submittedName>
        <fullName evidence="3">Acyltransferase family protein</fullName>
    </submittedName>
</protein>
<feature type="transmembrane region" description="Helical" evidence="1">
    <location>
        <begin position="182"/>
        <end position="200"/>
    </location>
</feature>
<feature type="transmembrane region" description="Helical" evidence="1">
    <location>
        <begin position="92"/>
        <end position="111"/>
    </location>
</feature>
<keyword evidence="1" id="KW-0472">Membrane</keyword>
<keyword evidence="3" id="KW-0808">Transferase</keyword>
<keyword evidence="1" id="KW-0812">Transmembrane</keyword>
<feature type="transmembrane region" description="Helical" evidence="1">
    <location>
        <begin position="220"/>
        <end position="239"/>
    </location>
</feature>
<proteinExistence type="predicted"/>
<evidence type="ECO:0000313" key="3">
    <source>
        <dbReference type="EMBL" id="NNV57952.1"/>
    </source>
</evidence>
<dbReference type="GO" id="GO:0016747">
    <property type="term" value="F:acyltransferase activity, transferring groups other than amino-acyl groups"/>
    <property type="evidence" value="ECO:0007669"/>
    <property type="project" value="InterPro"/>
</dbReference>
<evidence type="ECO:0000256" key="1">
    <source>
        <dbReference type="SAM" id="Phobius"/>
    </source>
</evidence>
<reference evidence="3" key="1">
    <citation type="submission" date="2019-10" db="EMBL/GenBank/DDBJ databases">
        <title>Draft genome sequence of Panacibacter sp. KCS-6.</title>
        <authorList>
            <person name="Yim K.J."/>
        </authorList>
    </citation>
    <scope>NUCLEOTIDE SEQUENCE</scope>
    <source>
        <strain evidence="3">KCS-6</strain>
    </source>
</reference>